<proteinExistence type="predicted"/>
<dbReference type="Proteomes" id="UP000192907">
    <property type="component" value="Unassembled WGS sequence"/>
</dbReference>
<protein>
    <submittedName>
        <fullName evidence="1">Uncharacterized protein</fullName>
    </submittedName>
</protein>
<dbReference type="AlphaFoldDB" id="A0A1Y6B7P6"/>
<evidence type="ECO:0000313" key="1">
    <source>
        <dbReference type="EMBL" id="SME94887.1"/>
    </source>
</evidence>
<keyword evidence="2" id="KW-1185">Reference proteome</keyword>
<organism evidence="1 2">
    <name type="scientific">Pseudobacteriovorax antillogorgiicola</name>
    <dbReference type="NCBI Taxonomy" id="1513793"/>
    <lineage>
        <taxon>Bacteria</taxon>
        <taxon>Pseudomonadati</taxon>
        <taxon>Bdellovibrionota</taxon>
        <taxon>Oligoflexia</taxon>
        <taxon>Oligoflexales</taxon>
        <taxon>Pseudobacteriovoracaceae</taxon>
        <taxon>Pseudobacteriovorax</taxon>
    </lineage>
</organism>
<evidence type="ECO:0000313" key="2">
    <source>
        <dbReference type="Proteomes" id="UP000192907"/>
    </source>
</evidence>
<reference evidence="2" key="1">
    <citation type="submission" date="2017-04" db="EMBL/GenBank/DDBJ databases">
        <authorList>
            <person name="Varghese N."/>
            <person name="Submissions S."/>
        </authorList>
    </citation>
    <scope>NUCLEOTIDE SEQUENCE [LARGE SCALE GENOMIC DNA]</scope>
    <source>
        <strain evidence="2">RKEM611</strain>
    </source>
</reference>
<gene>
    <name evidence="1" type="ORF">SAMN06296036_102153</name>
</gene>
<dbReference type="EMBL" id="FWZT01000002">
    <property type="protein sequence ID" value="SME94887.1"/>
    <property type="molecule type" value="Genomic_DNA"/>
</dbReference>
<accession>A0A1Y6B7P6</accession>
<name>A0A1Y6B7P6_9BACT</name>
<sequence>MGIFFLNSHRQLDLMTKTKGDPSTELYSDKVFILVKIVIIGKIRCHDQGQ</sequence>